<comment type="similarity">
    <text evidence="3 9">Belongs to the CobD/CbiB family.</text>
</comment>
<dbReference type="PANTHER" id="PTHR34308">
    <property type="entry name" value="COBALAMIN BIOSYNTHESIS PROTEIN CBIB"/>
    <property type="match status" value="1"/>
</dbReference>
<sequence>MSRRALLLALALDLLGEPPARWHPVVWMGQVLGAARRRWRGTTPAAQLGEGALGWGIGVGLSTAGGLALSRTPWWVQGLALKPLLARRALFAAVAEVGSALERGDLPEARRLLAWHLVSRDTSGLSAAEVAGAAIESLAENLSDSVVAPLLAYRVGGLPLAAAYRLCNTADAMWGYRTPELEWAGKVAARADDLLNLAPARLTALCALLASGGRGVPVWVQDRRRTTSPNAGHPMSAFAGALGIRLDKRGVYVLNAGGHEPGAADLARALSLARRTLGWATLTLLLRPGRPGGAPS</sequence>
<protein>
    <recommendedName>
        <fullName evidence="9">Cobalamin biosynthesis protein CobD</fullName>
    </recommendedName>
</protein>
<dbReference type="Pfam" id="PF03186">
    <property type="entry name" value="CobD_Cbib"/>
    <property type="match status" value="1"/>
</dbReference>
<comment type="caution">
    <text evidence="10">The sequence shown here is derived from an EMBL/GenBank/DDBJ whole genome shotgun (WGS) entry which is preliminary data.</text>
</comment>
<evidence type="ECO:0000256" key="1">
    <source>
        <dbReference type="ARBA" id="ARBA00004651"/>
    </source>
</evidence>
<keyword evidence="7 9" id="KW-1133">Transmembrane helix</keyword>
<evidence type="ECO:0000313" key="11">
    <source>
        <dbReference type="Proteomes" id="UP001595952"/>
    </source>
</evidence>
<evidence type="ECO:0000256" key="9">
    <source>
        <dbReference type="HAMAP-Rule" id="MF_00024"/>
    </source>
</evidence>
<keyword evidence="4 9" id="KW-1003">Cell membrane</keyword>
<comment type="subcellular location">
    <subcellularLocation>
        <location evidence="1 9">Cell membrane</location>
        <topology evidence="1 9">Multi-pass membrane protein</topology>
    </subcellularLocation>
</comment>
<keyword evidence="5 9" id="KW-0169">Cobalamin biosynthesis</keyword>
<evidence type="ECO:0000256" key="6">
    <source>
        <dbReference type="ARBA" id="ARBA00022692"/>
    </source>
</evidence>
<organism evidence="10 11">
    <name type="scientific">Deinococcus hohokamensis</name>
    <dbReference type="NCBI Taxonomy" id="309883"/>
    <lineage>
        <taxon>Bacteria</taxon>
        <taxon>Thermotogati</taxon>
        <taxon>Deinococcota</taxon>
        <taxon>Deinococci</taxon>
        <taxon>Deinococcales</taxon>
        <taxon>Deinococcaceae</taxon>
        <taxon>Deinococcus</taxon>
    </lineage>
</organism>
<keyword evidence="11" id="KW-1185">Reference proteome</keyword>
<evidence type="ECO:0000256" key="7">
    <source>
        <dbReference type="ARBA" id="ARBA00022989"/>
    </source>
</evidence>
<dbReference type="Proteomes" id="UP001595952">
    <property type="component" value="Unassembled WGS sequence"/>
</dbReference>
<evidence type="ECO:0000256" key="8">
    <source>
        <dbReference type="ARBA" id="ARBA00023136"/>
    </source>
</evidence>
<accession>A0ABV9I8G7</accession>
<reference evidence="11" key="1">
    <citation type="journal article" date="2019" name="Int. J. Syst. Evol. Microbiol.">
        <title>The Global Catalogue of Microorganisms (GCM) 10K type strain sequencing project: providing services to taxonomists for standard genome sequencing and annotation.</title>
        <authorList>
            <consortium name="The Broad Institute Genomics Platform"/>
            <consortium name="The Broad Institute Genome Sequencing Center for Infectious Disease"/>
            <person name="Wu L."/>
            <person name="Ma J."/>
        </authorList>
    </citation>
    <scope>NUCLEOTIDE SEQUENCE [LARGE SCALE GENOMIC DNA]</scope>
    <source>
        <strain evidence="11">CCUG 55995</strain>
    </source>
</reference>
<gene>
    <name evidence="10" type="primary">cbiB</name>
    <name evidence="9" type="synonym">cobD</name>
    <name evidence="10" type="ORF">ACFO0D_07620</name>
</gene>
<dbReference type="RefSeq" id="WP_380061218.1">
    <property type="nucleotide sequence ID" value="NZ_JBHSEI010000005.1"/>
</dbReference>
<dbReference type="HAMAP" id="MF_00024">
    <property type="entry name" value="CobD_CbiB"/>
    <property type="match status" value="1"/>
</dbReference>
<evidence type="ECO:0000256" key="3">
    <source>
        <dbReference type="ARBA" id="ARBA00006263"/>
    </source>
</evidence>
<evidence type="ECO:0000256" key="2">
    <source>
        <dbReference type="ARBA" id="ARBA00004953"/>
    </source>
</evidence>
<comment type="pathway">
    <text evidence="2 9">Cofactor biosynthesis; adenosylcobalamin biosynthesis.</text>
</comment>
<dbReference type="EMBL" id="JBHSEI010000005">
    <property type="protein sequence ID" value="MFC4638208.1"/>
    <property type="molecule type" value="Genomic_DNA"/>
</dbReference>
<dbReference type="InterPro" id="IPR004485">
    <property type="entry name" value="Cobalamin_biosynth_CobD/CbiB"/>
</dbReference>
<keyword evidence="6 9" id="KW-0812">Transmembrane</keyword>
<name>A0ABV9I8G7_9DEIO</name>
<proteinExistence type="inferred from homology"/>
<keyword evidence="8 9" id="KW-0472">Membrane</keyword>
<dbReference type="NCBIfam" id="TIGR00380">
    <property type="entry name" value="cobal_cbiB"/>
    <property type="match status" value="1"/>
</dbReference>
<evidence type="ECO:0000256" key="4">
    <source>
        <dbReference type="ARBA" id="ARBA00022475"/>
    </source>
</evidence>
<comment type="function">
    <text evidence="9">Converts cobyric acid to cobinamide by the addition of aminopropanol on the F carboxylic group.</text>
</comment>
<evidence type="ECO:0000256" key="5">
    <source>
        <dbReference type="ARBA" id="ARBA00022573"/>
    </source>
</evidence>
<evidence type="ECO:0000313" key="10">
    <source>
        <dbReference type="EMBL" id="MFC4638208.1"/>
    </source>
</evidence>
<dbReference type="PANTHER" id="PTHR34308:SF1">
    <property type="entry name" value="COBALAMIN BIOSYNTHESIS PROTEIN CBIB"/>
    <property type="match status" value="1"/>
</dbReference>